<gene>
    <name evidence="1" type="ORF">H310_12962</name>
</gene>
<dbReference type="GeneID" id="20090012"/>
<dbReference type="EMBL" id="KI913996">
    <property type="protein sequence ID" value="ETV92967.1"/>
    <property type="molecule type" value="Genomic_DNA"/>
</dbReference>
<reference evidence="1" key="1">
    <citation type="submission" date="2013-12" db="EMBL/GenBank/DDBJ databases">
        <title>The Genome Sequence of Aphanomyces invadans NJM9701.</title>
        <authorList>
            <consortium name="The Broad Institute Genomics Platform"/>
            <person name="Russ C."/>
            <person name="Tyler B."/>
            <person name="van West P."/>
            <person name="Dieguez-Uribeondo J."/>
            <person name="Young S.K."/>
            <person name="Zeng Q."/>
            <person name="Gargeya S."/>
            <person name="Fitzgerald M."/>
            <person name="Abouelleil A."/>
            <person name="Alvarado L."/>
            <person name="Chapman S.B."/>
            <person name="Gainer-Dewar J."/>
            <person name="Goldberg J."/>
            <person name="Griggs A."/>
            <person name="Gujja S."/>
            <person name="Hansen M."/>
            <person name="Howarth C."/>
            <person name="Imamovic A."/>
            <person name="Ireland A."/>
            <person name="Larimer J."/>
            <person name="McCowan C."/>
            <person name="Murphy C."/>
            <person name="Pearson M."/>
            <person name="Poon T.W."/>
            <person name="Priest M."/>
            <person name="Roberts A."/>
            <person name="Saif S."/>
            <person name="Shea T."/>
            <person name="Sykes S."/>
            <person name="Wortman J."/>
            <person name="Nusbaum C."/>
            <person name="Birren B."/>
        </authorList>
    </citation>
    <scope>NUCLEOTIDE SEQUENCE [LARGE SCALE GENOMIC DNA]</scope>
    <source>
        <strain evidence="1">NJM9701</strain>
    </source>
</reference>
<name>A0A024TI21_9STRA</name>
<dbReference type="RefSeq" id="XP_008878488.1">
    <property type="nucleotide sequence ID" value="XM_008880266.1"/>
</dbReference>
<evidence type="ECO:0000313" key="1">
    <source>
        <dbReference type="EMBL" id="ETV92967.1"/>
    </source>
</evidence>
<dbReference type="AlphaFoldDB" id="A0A024TI21"/>
<sequence length="199" mass="22520">MVPFDVHVHNAPALPKHPTFKCSTKEERRVFMASYNLYTSQTNALTANGVRPFVIPVSACIEPGTKQRVAEWDLGKDPEDVTESEWVVWFKQGYDVEPRALNSLKKGINAAVVLDMSIQDSDSRVCRILDGLSAAVRRDRQGWVFHEESQAIVKIITDAIKPASLYCAVTKQMALARNKTLKKNVYRFVRWLVEYAIGH</sequence>
<proteinExistence type="predicted"/>
<protein>
    <submittedName>
        <fullName evidence="1">Uncharacterized protein</fullName>
    </submittedName>
</protein>
<dbReference type="OrthoDB" id="113983at2759"/>
<accession>A0A024TI21</accession>
<dbReference type="VEuPathDB" id="FungiDB:H310_12962"/>
<organism evidence="1">
    <name type="scientific">Aphanomyces invadans</name>
    <dbReference type="NCBI Taxonomy" id="157072"/>
    <lineage>
        <taxon>Eukaryota</taxon>
        <taxon>Sar</taxon>
        <taxon>Stramenopiles</taxon>
        <taxon>Oomycota</taxon>
        <taxon>Saprolegniomycetes</taxon>
        <taxon>Saprolegniales</taxon>
        <taxon>Verrucalvaceae</taxon>
        <taxon>Aphanomyces</taxon>
    </lineage>
</organism>